<sequence>MACGFAEEAAGLALVAAVPKEVAAPDDGNQGDAHGGWSGCRQRREKAAAGRGGFGGGNGGVELHGNRSSGSVQRLKKEYCSDRE</sequence>
<organism evidence="3 4">
    <name type="scientific">Oryza sativa subsp. japonica</name>
    <name type="common">Rice</name>
    <dbReference type="NCBI Taxonomy" id="39947"/>
    <lineage>
        <taxon>Eukaryota</taxon>
        <taxon>Viridiplantae</taxon>
        <taxon>Streptophyta</taxon>
        <taxon>Embryophyta</taxon>
        <taxon>Tracheophyta</taxon>
        <taxon>Spermatophyta</taxon>
        <taxon>Magnoliopsida</taxon>
        <taxon>Liliopsida</taxon>
        <taxon>Poales</taxon>
        <taxon>Poaceae</taxon>
        <taxon>BOP clade</taxon>
        <taxon>Oryzoideae</taxon>
        <taxon>Oryzeae</taxon>
        <taxon>Oryzinae</taxon>
        <taxon>Oryza</taxon>
        <taxon>Oryza sativa</taxon>
    </lineage>
</organism>
<reference evidence="4" key="4">
    <citation type="journal article" date="2008" name="Nucleic Acids Res.">
        <title>The rice annotation project database (RAP-DB): 2008 update.</title>
        <authorList>
            <consortium name="The rice annotation project (RAP)"/>
        </authorList>
    </citation>
    <scope>GENOME REANNOTATION</scope>
    <source>
        <strain evidence="4">cv. Nipponbare</strain>
    </source>
</reference>
<evidence type="ECO:0000313" key="2">
    <source>
        <dbReference type="EMBL" id="BAD46503.1"/>
    </source>
</evidence>
<evidence type="ECO:0000313" key="3">
    <source>
        <dbReference type="EMBL" id="BAD46533.1"/>
    </source>
</evidence>
<accession>Q651I4</accession>
<evidence type="ECO:0000256" key="1">
    <source>
        <dbReference type="SAM" id="MobiDB-lite"/>
    </source>
</evidence>
<reference evidence="4" key="3">
    <citation type="journal article" date="2005" name="Nature">
        <title>The map-based sequence of the rice genome.</title>
        <authorList>
            <consortium name="International rice genome sequencing project (IRGSP)"/>
            <person name="Matsumoto T."/>
            <person name="Wu J."/>
            <person name="Kanamori H."/>
            <person name="Katayose Y."/>
            <person name="Fujisawa M."/>
            <person name="Namiki N."/>
            <person name="Mizuno H."/>
            <person name="Yamamoto K."/>
            <person name="Antonio B.A."/>
            <person name="Baba T."/>
            <person name="Sakata K."/>
            <person name="Nagamura Y."/>
            <person name="Aoki H."/>
            <person name="Arikawa K."/>
            <person name="Arita K."/>
            <person name="Bito T."/>
            <person name="Chiden Y."/>
            <person name="Fujitsuka N."/>
            <person name="Fukunaka R."/>
            <person name="Hamada M."/>
            <person name="Harada C."/>
            <person name="Hayashi A."/>
            <person name="Hijishita S."/>
            <person name="Honda M."/>
            <person name="Hosokawa S."/>
            <person name="Ichikawa Y."/>
            <person name="Idonuma A."/>
            <person name="Iijima M."/>
            <person name="Ikeda M."/>
            <person name="Ikeno M."/>
            <person name="Ito K."/>
            <person name="Ito S."/>
            <person name="Ito T."/>
            <person name="Ito Y."/>
            <person name="Ito Y."/>
            <person name="Iwabuchi A."/>
            <person name="Kamiya K."/>
            <person name="Karasawa W."/>
            <person name="Kurita K."/>
            <person name="Katagiri S."/>
            <person name="Kikuta A."/>
            <person name="Kobayashi H."/>
            <person name="Kobayashi N."/>
            <person name="Machita K."/>
            <person name="Maehara T."/>
            <person name="Masukawa M."/>
            <person name="Mizubayashi T."/>
            <person name="Mukai Y."/>
            <person name="Nagasaki H."/>
            <person name="Nagata Y."/>
            <person name="Naito S."/>
            <person name="Nakashima M."/>
            <person name="Nakama Y."/>
            <person name="Nakamichi Y."/>
            <person name="Nakamura M."/>
            <person name="Meguro A."/>
            <person name="Negishi M."/>
            <person name="Ohta I."/>
            <person name="Ohta T."/>
            <person name="Okamoto M."/>
            <person name="Ono N."/>
            <person name="Saji S."/>
            <person name="Sakaguchi M."/>
            <person name="Sakai K."/>
            <person name="Shibata M."/>
            <person name="Shimokawa T."/>
            <person name="Song J."/>
            <person name="Takazaki Y."/>
            <person name="Terasawa K."/>
            <person name="Tsugane M."/>
            <person name="Tsuji K."/>
            <person name="Ueda S."/>
            <person name="Waki K."/>
            <person name="Yamagata H."/>
            <person name="Yamamoto M."/>
            <person name="Yamamoto S."/>
            <person name="Yamane H."/>
            <person name="Yoshiki S."/>
            <person name="Yoshihara R."/>
            <person name="Yukawa K."/>
            <person name="Zhong H."/>
            <person name="Yano M."/>
            <person name="Yuan Q."/>
            <person name="Ouyang S."/>
            <person name="Liu J."/>
            <person name="Jones K.M."/>
            <person name="Gansberger K."/>
            <person name="Moffat K."/>
            <person name="Hill J."/>
            <person name="Bera J."/>
            <person name="Fadrosh D."/>
            <person name="Jin S."/>
            <person name="Johri S."/>
            <person name="Kim M."/>
            <person name="Overton L."/>
            <person name="Reardon M."/>
            <person name="Tsitrin T."/>
            <person name="Vuong H."/>
            <person name="Weaver B."/>
            <person name="Ciecko A."/>
            <person name="Tallon L."/>
            <person name="Jackson J."/>
            <person name="Pai G."/>
            <person name="Aken S.V."/>
            <person name="Utterback T."/>
            <person name="Reidmuller S."/>
            <person name="Feldblyum T."/>
            <person name="Hsiao J."/>
            <person name="Zismann V."/>
            <person name="Iobst S."/>
            <person name="de Vazeille A.R."/>
            <person name="Buell C.R."/>
            <person name="Ying K."/>
            <person name="Li Y."/>
            <person name="Lu T."/>
            <person name="Huang Y."/>
            <person name="Zhao Q."/>
            <person name="Feng Q."/>
            <person name="Zhang L."/>
            <person name="Zhu J."/>
            <person name="Weng Q."/>
            <person name="Mu J."/>
            <person name="Lu Y."/>
            <person name="Fan D."/>
            <person name="Liu Y."/>
            <person name="Guan J."/>
            <person name="Zhang Y."/>
            <person name="Yu S."/>
            <person name="Liu X."/>
            <person name="Zhang Y."/>
            <person name="Hong G."/>
            <person name="Han B."/>
            <person name="Choisne N."/>
            <person name="Demange N."/>
            <person name="Orjeda G."/>
            <person name="Samain S."/>
            <person name="Cattolico L."/>
            <person name="Pelletier E."/>
            <person name="Couloux A."/>
            <person name="Segurens B."/>
            <person name="Wincker P."/>
            <person name="D'Hont A."/>
            <person name="Scarpelli C."/>
            <person name="Weissenbach J."/>
            <person name="Salanoubat M."/>
            <person name="Quetier F."/>
            <person name="Yu Y."/>
            <person name="Kim H.R."/>
            <person name="Rambo T."/>
            <person name="Currie J."/>
            <person name="Collura K."/>
            <person name="Luo M."/>
            <person name="Yang T."/>
            <person name="Ammiraju J.S.S."/>
            <person name="Engler F."/>
            <person name="Soderlund C."/>
            <person name="Wing R.A."/>
            <person name="Palmer L.E."/>
            <person name="de la Bastide M."/>
            <person name="Spiegel L."/>
            <person name="Nascimento L."/>
            <person name="Zutavern T."/>
            <person name="O'Shaughnessy A."/>
            <person name="Dike S."/>
            <person name="Dedhia N."/>
            <person name="Preston R."/>
            <person name="Balija V."/>
            <person name="McCombie W.R."/>
            <person name="Chow T."/>
            <person name="Chen H."/>
            <person name="Chung M."/>
            <person name="Chen C."/>
            <person name="Shaw J."/>
            <person name="Wu H."/>
            <person name="Hsiao K."/>
            <person name="Chao Y."/>
            <person name="Chu M."/>
            <person name="Cheng C."/>
            <person name="Hour A."/>
            <person name="Lee P."/>
            <person name="Lin S."/>
            <person name="Lin Y."/>
            <person name="Liou J."/>
            <person name="Liu S."/>
            <person name="Hsing Y."/>
            <person name="Raghuvanshi S."/>
            <person name="Mohanty A."/>
            <person name="Bharti A.K."/>
            <person name="Gaur A."/>
            <person name="Gupta V."/>
            <person name="Kumar D."/>
            <person name="Ravi V."/>
            <person name="Vij S."/>
            <person name="Kapur A."/>
            <person name="Khurana P."/>
            <person name="Khurana P."/>
            <person name="Khurana J.P."/>
            <person name="Tyagi A.K."/>
            <person name="Gaikwad K."/>
            <person name="Singh A."/>
            <person name="Dalal V."/>
            <person name="Srivastava S."/>
            <person name="Dixit A."/>
            <person name="Pal A.K."/>
            <person name="Ghazi I.A."/>
            <person name="Yadav M."/>
            <person name="Pandit A."/>
            <person name="Bhargava A."/>
            <person name="Sureshbabu K."/>
            <person name="Batra K."/>
            <person name="Sharma T.R."/>
            <person name="Mohapatra T."/>
            <person name="Singh N.K."/>
            <person name="Messing J."/>
            <person name="Nelson A.B."/>
            <person name="Fuks G."/>
            <person name="Kavchok S."/>
            <person name="Keizer G."/>
            <person name="Linton E."/>
            <person name="Llaca V."/>
            <person name="Song R."/>
            <person name="Tanyolac B."/>
            <person name="Young S."/>
            <person name="Ho-Il K."/>
            <person name="Hahn J.H."/>
            <person name="Sangsakoo G."/>
            <person name="Vanavichit A."/>
            <person name="de Mattos Luiz.A.T."/>
            <person name="Zimmer P.D."/>
            <person name="Malone G."/>
            <person name="Dellagostin O."/>
            <person name="de Oliveira A.C."/>
            <person name="Bevan M."/>
            <person name="Bancroft I."/>
            <person name="Minx P."/>
            <person name="Cordum H."/>
            <person name="Wilson R."/>
            <person name="Cheng Z."/>
            <person name="Jin W."/>
            <person name="Jiang J."/>
            <person name="Leong S.A."/>
            <person name="Iwama H."/>
            <person name="Gojobori T."/>
            <person name="Itoh T."/>
            <person name="Niimura Y."/>
            <person name="Fujii Y."/>
            <person name="Habara T."/>
            <person name="Sakai H."/>
            <person name="Sato Y."/>
            <person name="Wilson G."/>
            <person name="Kumar K."/>
            <person name="McCouch S."/>
            <person name="Juretic N."/>
            <person name="Hoen D."/>
            <person name="Wright S."/>
            <person name="Bruskiewich R."/>
            <person name="Bureau T."/>
            <person name="Miyao A."/>
            <person name="Hirochika H."/>
            <person name="Nishikawa T."/>
            <person name="Kadowaki K."/>
            <person name="Sugiura M."/>
            <person name="Burr B."/>
            <person name="Sasaki T."/>
        </authorList>
    </citation>
    <scope>NUCLEOTIDE SEQUENCE [LARGE SCALE GENOMIC DNA]</scope>
    <source>
        <strain evidence="4">cv. Nipponbare</strain>
    </source>
</reference>
<reference evidence="2" key="1">
    <citation type="submission" date="2002-11" db="EMBL/GenBank/DDBJ databases">
        <title>Oryza sativa nipponbare(GA3) genomic DNA, chromosome 6, BAC clone:B1089G05.</title>
        <authorList>
            <person name="Sasaki T."/>
            <person name="Matsumoto T."/>
            <person name="Katayose Y."/>
        </authorList>
    </citation>
    <scope>NUCLEOTIDE SEQUENCE</scope>
</reference>
<feature type="region of interest" description="Disordered" evidence="1">
    <location>
        <begin position="23"/>
        <end position="84"/>
    </location>
</feature>
<protein>
    <submittedName>
        <fullName evidence="3">Uncharacterized protein</fullName>
    </submittedName>
</protein>
<dbReference type="AlphaFoldDB" id="Q651I4"/>
<proteinExistence type="predicted"/>
<dbReference type="EMBL" id="AP006048">
    <property type="protein sequence ID" value="BAD46533.1"/>
    <property type="molecule type" value="Genomic_DNA"/>
</dbReference>
<feature type="compositionally biased region" description="Gly residues" evidence="1">
    <location>
        <begin position="50"/>
        <end position="62"/>
    </location>
</feature>
<dbReference type="Proteomes" id="UP000000763">
    <property type="component" value="Chromosome 6"/>
</dbReference>
<gene>
    <name evidence="2" type="ORF">B1089G05.1</name>
    <name evidence="3" type="ORF">B1423D04.43</name>
</gene>
<feature type="compositionally biased region" description="Basic and acidic residues" evidence="1">
    <location>
        <begin position="75"/>
        <end position="84"/>
    </location>
</feature>
<name>Q651I4_ORYSJ</name>
<reference evidence="3" key="2">
    <citation type="submission" date="2002-11" db="EMBL/GenBank/DDBJ databases">
        <title>Oryza sativa nipponbare(GA3) genomic DNA, chromosome 6, BAC clone:B1423D04.</title>
        <authorList>
            <person name="Sasaki T."/>
            <person name="Matsumoto T."/>
            <person name="Katayose Y."/>
        </authorList>
    </citation>
    <scope>NUCLEOTIDE SEQUENCE</scope>
</reference>
<dbReference type="EMBL" id="AP005967">
    <property type="protein sequence ID" value="BAD46503.1"/>
    <property type="molecule type" value="Genomic_DNA"/>
</dbReference>
<evidence type="ECO:0000313" key="4">
    <source>
        <dbReference type="Proteomes" id="UP000000763"/>
    </source>
</evidence>